<accession>K0QZ55</accession>
<feature type="compositionally biased region" description="Basic residues" evidence="2">
    <location>
        <begin position="340"/>
        <end position="349"/>
    </location>
</feature>
<evidence type="ECO:0000313" key="4">
    <source>
        <dbReference type="Proteomes" id="UP000266841"/>
    </source>
</evidence>
<keyword evidence="4" id="KW-1185">Reference proteome</keyword>
<gene>
    <name evidence="3" type="ORF">THAOC_36694</name>
</gene>
<dbReference type="EMBL" id="AGNL01049286">
    <property type="protein sequence ID" value="EJK44743.1"/>
    <property type="molecule type" value="Genomic_DNA"/>
</dbReference>
<evidence type="ECO:0000256" key="1">
    <source>
        <dbReference type="ARBA" id="ARBA00038101"/>
    </source>
</evidence>
<dbReference type="Proteomes" id="UP000266841">
    <property type="component" value="Unassembled WGS sequence"/>
</dbReference>
<dbReference type="InterPro" id="IPR006597">
    <property type="entry name" value="Sel1-like"/>
</dbReference>
<dbReference type="Gene3D" id="1.25.40.10">
    <property type="entry name" value="Tetratricopeptide repeat domain"/>
    <property type="match status" value="1"/>
</dbReference>
<feature type="region of interest" description="Disordered" evidence="2">
    <location>
        <begin position="176"/>
        <end position="203"/>
    </location>
</feature>
<dbReference type="PANTHER" id="PTHR11102:SF160">
    <property type="entry name" value="ERAD-ASSOCIATED E3 UBIQUITIN-PROTEIN LIGASE COMPONENT HRD3"/>
    <property type="match status" value="1"/>
</dbReference>
<dbReference type="AlphaFoldDB" id="K0QZ55"/>
<feature type="compositionally biased region" description="Basic and acidic residues" evidence="2">
    <location>
        <begin position="257"/>
        <end position="267"/>
    </location>
</feature>
<comment type="similarity">
    <text evidence="1">Belongs to the sel-1 family.</text>
</comment>
<organism evidence="3 4">
    <name type="scientific">Thalassiosira oceanica</name>
    <name type="common">Marine diatom</name>
    <dbReference type="NCBI Taxonomy" id="159749"/>
    <lineage>
        <taxon>Eukaryota</taxon>
        <taxon>Sar</taxon>
        <taxon>Stramenopiles</taxon>
        <taxon>Ochrophyta</taxon>
        <taxon>Bacillariophyta</taxon>
        <taxon>Coscinodiscophyceae</taxon>
        <taxon>Thalassiosirophycidae</taxon>
        <taxon>Thalassiosirales</taxon>
        <taxon>Thalassiosiraceae</taxon>
        <taxon>Thalassiosira</taxon>
    </lineage>
</organism>
<feature type="compositionally biased region" description="Basic and acidic residues" evidence="2">
    <location>
        <begin position="288"/>
        <end position="298"/>
    </location>
</feature>
<dbReference type="Pfam" id="PF08238">
    <property type="entry name" value="Sel1"/>
    <property type="match status" value="2"/>
</dbReference>
<dbReference type="PANTHER" id="PTHR11102">
    <property type="entry name" value="SEL-1-LIKE PROTEIN"/>
    <property type="match status" value="1"/>
</dbReference>
<dbReference type="SUPFAM" id="SSF81901">
    <property type="entry name" value="HCP-like"/>
    <property type="match status" value="1"/>
</dbReference>
<reference evidence="3 4" key="1">
    <citation type="journal article" date="2012" name="Genome Biol.">
        <title>Genome and low-iron response of an oceanic diatom adapted to chronic iron limitation.</title>
        <authorList>
            <person name="Lommer M."/>
            <person name="Specht M."/>
            <person name="Roy A.S."/>
            <person name="Kraemer L."/>
            <person name="Andreson R."/>
            <person name="Gutowska M.A."/>
            <person name="Wolf J."/>
            <person name="Bergner S.V."/>
            <person name="Schilhabel M.B."/>
            <person name="Klostermeier U.C."/>
            <person name="Beiko R.G."/>
            <person name="Rosenstiel P."/>
            <person name="Hippler M."/>
            <person name="Laroche J."/>
        </authorList>
    </citation>
    <scope>NUCLEOTIDE SEQUENCE [LARGE SCALE GENOMIC DNA]</scope>
    <source>
        <strain evidence="3 4">CCMP1005</strain>
    </source>
</reference>
<evidence type="ECO:0000313" key="3">
    <source>
        <dbReference type="EMBL" id="EJK44743.1"/>
    </source>
</evidence>
<sequence>MASLQRGMGDTCPFCRTPTPDSDAAVLALVQKRVEARDPDAIGYLGIAYYYEKNGLEQDIPRAIKLWTDAARLGDLNAHCMLGIVYCQGEGVEKHMARGVRHWQHAAMQGDPDSRHNLAVHEYKHGNHKLGVQHWMISAKMGYELSLNRIKDKFMKGHATKAQYAEALRGYQTALEETKSPQPEARQGAPRRPVARADRPPPVSVLTLDGADRQHVQDGECPLYSKAVLLRLPPTPPRAWNGAPPCTTPRQSACPYRRNESSPLRRERLSSVTNCRVAHRRFALSSAVDERSPRRGQEHPALTTLSGSLSIRRDVFDSGEDCYTASCDGEAETRAEQAQPRHRKYFKKK</sequence>
<comment type="caution">
    <text evidence="3">The sequence shown here is derived from an EMBL/GenBank/DDBJ whole genome shotgun (WGS) entry which is preliminary data.</text>
</comment>
<dbReference type="SMART" id="SM00671">
    <property type="entry name" value="SEL1"/>
    <property type="match status" value="3"/>
</dbReference>
<protein>
    <submittedName>
        <fullName evidence="3">Uncharacterized protein</fullName>
    </submittedName>
</protein>
<dbReference type="InterPro" id="IPR011990">
    <property type="entry name" value="TPR-like_helical_dom_sf"/>
</dbReference>
<feature type="region of interest" description="Disordered" evidence="2">
    <location>
        <begin position="286"/>
        <end position="305"/>
    </location>
</feature>
<feature type="region of interest" description="Disordered" evidence="2">
    <location>
        <begin position="329"/>
        <end position="349"/>
    </location>
</feature>
<name>K0QZ55_THAOC</name>
<evidence type="ECO:0000256" key="2">
    <source>
        <dbReference type="SAM" id="MobiDB-lite"/>
    </source>
</evidence>
<dbReference type="InterPro" id="IPR050767">
    <property type="entry name" value="Sel1_AlgK"/>
</dbReference>
<proteinExistence type="inferred from homology"/>
<feature type="region of interest" description="Disordered" evidence="2">
    <location>
        <begin position="239"/>
        <end position="267"/>
    </location>
</feature>
<feature type="non-terminal residue" evidence="3">
    <location>
        <position position="349"/>
    </location>
</feature>